<evidence type="ECO:0000259" key="12">
    <source>
        <dbReference type="PROSITE" id="PS50262"/>
    </source>
</evidence>
<protein>
    <recommendedName>
        <fullName evidence="12">G-protein coupled receptors family 1 profile domain-containing protein</fullName>
    </recommendedName>
</protein>
<dbReference type="AlphaFoldDB" id="A0A9Q0RRJ2"/>
<dbReference type="InterPro" id="IPR017452">
    <property type="entry name" value="GPCR_Rhodpsn_7TM"/>
</dbReference>
<dbReference type="PROSITE" id="PS50262">
    <property type="entry name" value="G_PROTEIN_RECEP_F1_2"/>
    <property type="match status" value="1"/>
</dbReference>
<evidence type="ECO:0000256" key="8">
    <source>
        <dbReference type="ARBA" id="ARBA00023224"/>
    </source>
</evidence>
<dbReference type="GO" id="GO:0004930">
    <property type="term" value="F:G protein-coupled receptor activity"/>
    <property type="evidence" value="ECO:0007669"/>
    <property type="project" value="UniProtKB-KW"/>
</dbReference>
<dbReference type="Pfam" id="PF00001">
    <property type="entry name" value="7tm_1"/>
    <property type="match status" value="1"/>
</dbReference>
<dbReference type="GO" id="GO:0005886">
    <property type="term" value="C:plasma membrane"/>
    <property type="evidence" value="ECO:0007669"/>
    <property type="project" value="TreeGrafter"/>
</dbReference>
<reference evidence="13" key="1">
    <citation type="submission" date="2022-12" db="EMBL/GenBank/DDBJ databases">
        <title>Genome assemblies of Blomia tropicalis.</title>
        <authorList>
            <person name="Cui Y."/>
        </authorList>
    </citation>
    <scope>NUCLEOTIDE SEQUENCE</scope>
    <source>
        <tissue evidence="13">Adult mites</tissue>
    </source>
</reference>
<feature type="transmembrane region" description="Helical" evidence="11">
    <location>
        <begin position="181"/>
        <end position="203"/>
    </location>
</feature>
<comment type="caution">
    <text evidence="13">The sequence shown here is derived from an EMBL/GenBank/DDBJ whole genome shotgun (WGS) entry which is preliminary data.</text>
</comment>
<evidence type="ECO:0000313" key="14">
    <source>
        <dbReference type="Proteomes" id="UP001142055"/>
    </source>
</evidence>
<evidence type="ECO:0000256" key="6">
    <source>
        <dbReference type="ARBA" id="ARBA00023136"/>
    </source>
</evidence>
<dbReference type="PROSITE" id="PS00237">
    <property type="entry name" value="G_PROTEIN_RECEP_F1_1"/>
    <property type="match status" value="1"/>
</dbReference>
<evidence type="ECO:0000256" key="3">
    <source>
        <dbReference type="ARBA" id="ARBA00022692"/>
    </source>
</evidence>
<proteinExistence type="inferred from homology"/>
<dbReference type="InterPro" id="IPR000276">
    <property type="entry name" value="GPCR_Rhodpsn"/>
</dbReference>
<keyword evidence="14" id="KW-1185">Reference proteome</keyword>
<feature type="domain" description="G-protein coupled receptors family 1 profile" evidence="12">
    <location>
        <begin position="20"/>
        <end position="205"/>
    </location>
</feature>
<feature type="region of interest" description="Disordered" evidence="10">
    <location>
        <begin position="318"/>
        <end position="346"/>
    </location>
</feature>
<dbReference type="Gene3D" id="1.20.1070.10">
    <property type="entry name" value="Rhodopsin 7-helix transmembrane proteins"/>
    <property type="match status" value="1"/>
</dbReference>
<evidence type="ECO:0000256" key="1">
    <source>
        <dbReference type="ARBA" id="ARBA00004141"/>
    </source>
</evidence>
<feature type="region of interest" description="Disordered" evidence="10">
    <location>
        <begin position="1"/>
        <end position="20"/>
    </location>
</feature>
<dbReference type="EMBL" id="JAPWDV010000001">
    <property type="protein sequence ID" value="KAJ6223151.1"/>
    <property type="molecule type" value="Genomic_DNA"/>
</dbReference>
<gene>
    <name evidence="13" type="ORF">RDWZM_001696</name>
</gene>
<evidence type="ECO:0000256" key="7">
    <source>
        <dbReference type="ARBA" id="ARBA00023170"/>
    </source>
</evidence>
<feature type="transmembrane region" description="Helical" evidence="11">
    <location>
        <begin position="94"/>
        <end position="113"/>
    </location>
</feature>
<feature type="transmembrane region" description="Helical" evidence="11">
    <location>
        <begin position="54"/>
        <end position="74"/>
    </location>
</feature>
<evidence type="ECO:0000256" key="2">
    <source>
        <dbReference type="ARBA" id="ARBA00010663"/>
    </source>
</evidence>
<name>A0A9Q0RRJ2_BLOTA</name>
<feature type="compositionally biased region" description="Polar residues" evidence="10">
    <location>
        <begin position="8"/>
        <end position="20"/>
    </location>
</feature>
<dbReference type="Proteomes" id="UP001142055">
    <property type="component" value="Chromosome 1"/>
</dbReference>
<evidence type="ECO:0000313" key="13">
    <source>
        <dbReference type="EMBL" id="KAJ6223151.1"/>
    </source>
</evidence>
<dbReference type="SUPFAM" id="SSF81321">
    <property type="entry name" value="Family A G protein-coupled receptor-like"/>
    <property type="match status" value="1"/>
</dbReference>
<keyword evidence="6 11" id="KW-0472">Membrane</keyword>
<evidence type="ECO:0000256" key="10">
    <source>
        <dbReference type="SAM" id="MobiDB-lite"/>
    </source>
</evidence>
<evidence type="ECO:0000256" key="11">
    <source>
        <dbReference type="SAM" id="Phobius"/>
    </source>
</evidence>
<keyword evidence="8 9" id="KW-0807">Transducer</keyword>
<accession>A0A9Q0RRJ2</accession>
<evidence type="ECO:0000256" key="4">
    <source>
        <dbReference type="ARBA" id="ARBA00022989"/>
    </source>
</evidence>
<evidence type="ECO:0000256" key="5">
    <source>
        <dbReference type="ARBA" id="ARBA00023040"/>
    </source>
</evidence>
<feature type="compositionally biased region" description="Basic residues" evidence="10">
    <location>
        <begin position="325"/>
        <end position="338"/>
    </location>
</feature>
<evidence type="ECO:0000256" key="9">
    <source>
        <dbReference type="RuleBase" id="RU000688"/>
    </source>
</evidence>
<feature type="transmembrane region" description="Helical" evidence="11">
    <location>
        <begin position="134"/>
        <end position="152"/>
    </location>
</feature>
<keyword evidence="3 9" id="KW-0812">Transmembrane</keyword>
<organism evidence="13 14">
    <name type="scientific">Blomia tropicalis</name>
    <name type="common">Mite</name>
    <dbReference type="NCBI Taxonomy" id="40697"/>
    <lineage>
        <taxon>Eukaryota</taxon>
        <taxon>Metazoa</taxon>
        <taxon>Ecdysozoa</taxon>
        <taxon>Arthropoda</taxon>
        <taxon>Chelicerata</taxon>
        <taxon>Arachnida</taxon>
        <taxon>Acari</taxon>
        <taxon>Acariformes</taxon>
        <taxon>Sarcoptiformes</taxon>
        <taxon>Astigmata</taxon>
        <taxon>Glycyphagoidea</taxon>
        <taxon>Echimyopodidae</taxon>
        <taxon>Blomia</taxon>
    </lineage>
</organism>
<dbReference type="PRINTS" id="PR00237">
    <property type="entry name" value="GPCRRHODOPSN"/>
</dbReference>
<keyword evidence="7 9" id="KW-0675">Receptor</keyword>
<keyword evidence="4 11" id="KW-1133">Transmembrane helix</keyword>
<dbReference type="PANTHER" id="PTHR45695">
    <property type="entry name" value="LEUCOKININ RECEPTOR-RELATED"/>
    <property type="match status" value="1"/>
</dbReference>
<keyword evidence="5 9" id="KW-0297">G-protein coupled receptor</keyword>
<dbReference type="OMA" id="VECETIN"/>
<comment type="similarity">
    <text evidence="2 9">Belongs to the G-protein coupled receptor 1 family.</text>
</comment>
<sequence>MPRIKSNHLPNNKLSHNLNPNITVTSTASTSKVTNQHHHGNSGSPTGSSQLRIYLINLFVNDILIALFTTPFTYTDFMYGQWIYPEFLCPVSNFISICAVSVSIYTLIAIGLERYFAIICPFKKLVPFERHTKWIIALIWFIGILLGSPALFKARALPFEFQNQSLLDCREMWEQEMGGKIYTGVIFFATFLVPFVALTYLYVSIAIKAFRHVIPGNADASRDQIQLRNKIRISEICDELGTIGRILFCCCTSNGGRHRRSPSNLMNSSLSISEVDGRRSSRASSVTSWFPTTNAAAAAGTTTTTTAGRNQLAMHSASFSGRSGFRVKSHQSSLKHHGQNLSPNHRATSTTVARHHSIAVCPPNPNCSIEERQTSTPTLTVDTINQMGNVECETINHERIMNVTKQQSQPQINL</sequence>
<dbReference type="PANTHER" id="PTHR45695:SF9">
    <property type="entry name" value="LEUCOKININ RECEPTOR"/>
    <property type="match status" value="1"/>
</dbReference>
<comment type="subcellular location">
    <subcellularLocation>
        <location evidence="1">Membrane</location>
        <topology evidence="1">Multi-pass membrane protein</topology>
    </subcellularLocation>
</comment>